<dbReference type="EMBL" id="CAADIB010000003">
    <property type="protein sequence ID" value="VFR20261.1"/>
    <property type="molecule type" value="Genomic_DNA"/>
</dbReference>
<sequence>MQRDPFTVRASSWGRLFDCAHAWEGTHMLGMRKAGGMRAQLGTAVHAGTAAFDLARLNGEACTADDAAGAALAELRNPDREVDMSQDGLSLAEAERIALTLITRYCLEVAPKLVYVDVETKLEPLEIDCGHGIQIRLTGTMDRGRVAEAEGGVTVTDHKTGARAIQNGQASTRGHAAQTGTYQLMYEQTKGVRTIGAQILALSTGSKSGDIALSPIFDARRVMVGDDDRPGLIEHAAAMFRTGMFPPNPSSVLCSPKYCARWATCLFKG</sequence>
<dbReference type="InterPro" id="IPR038726">
    <property type="entry name" value="PDDEXK_AddAB-type"/>
</dbReference>
<organism evidence="2">
    <name type="scientific">plant metagenome</name>
    <dbReference type="NCBI Taxonomy" id="1297885"/>
    <lineage>
        <taxon>unclassified sequences</taxon>
        <taxon>metagenomes</taxon>
        <taxon>organismal metagenomes</taxon>
    </lineage>
</organism>
<dbReference type="Gene3D" id="3.90.320.10">
    <property type="match status" value="1"/>
</dbReference>
<proteinExistence type="predicted"/>
<dbReference type="EMBL" id="CAADHZ010000027">
    <property type="protein sequence ID" value="VFR37013.1"/>
    <property type="molecule type" value="Genomic_DNA"/>
</dbReference>
<dbReference type="AlphaFoldDB" id="A0A484P5D6"/>
<evidence type="ECO:0000259" key="1">
    <source>
        <dbReference type="Pfam" id="PF12705"/>
    </source>
</evidence>
<name>A0A484P5D6_9ZZZZ</name>
<gene>
    <name evidence="3" type="ORF">ANDO1_1728</name>
    <name evidence="2" type="ORF">ANDO2_1635</name>
</gene>
<protein>
    <recommendedName>
        <fullName evidence="1">PD-(D/E)XK endonuclease-like domain-containing protein</fullName>
    </recommendedName>
</protein>
<feature type="domain" description="PD-(D/E)XK endonuclease-like" evidence="1">
    <location>
        <begin position="16"/>
        <end position="265"/>
    </location>
</feature>
<evidence type="ECO:0000313" key="2">
    <source>
        <dbReference type="EMBL" id="VFR20261.1"/>
    </source>
</evidence>
<evidence type="ECO:0000313" key="3">
    <source>
        <dbReference type="EMBL" id="VFR37013.1"/>
    </source>
</evidence>
<dbReference type="Pfam" id="PF12705">
    <property type="entry name" value="PDDEXK_1"/>
    <property type="match status" value="1"/>
</dbReference>
<reference evidence="2" key="1">
    <citation type="submission" date="2019-03" db="EMBL/GenBank/DDBJ databases">
        <authorList>
            <person name="Danneels B."/>
        </authorList>
    </citation>
    <scope>NUCLEOTIDE SEQUENCE</scope>
</reference>
<dbReference type="InterPro" id="IPR011604">
    <property type="entry name" value="PDDEXK-like_dom_sf"/>
</dbReference>
<accession>A0A484P5D6</accession>